<organism evidence="1 2">
    <name type="scientific">Cirrhinus molitorella</name>
    <name type="common">mud carp</name>
    <dbReference type="NCBI Taxonomy" id="172907"/>
    <lineage>
        <taxon>Eukaryota</taxon>
        <taxon>Metazoa</taxon>
        <taxon>Chordata</taxon>
        <taxon>Craniata</taxon>
        <taxon>Vertebrata</taxon>
        <taxon>Euteleostomi</taxon>
        <taxon>Actinopterygii</taxon>
        <taxon>Neopterygii</taxon>
        <taxon>Teleostei</taxon>
        <taxon>Ostariophysi</taxon>
        <taxon>Cypriniformes</taxon>
        <taxon>Cyprinidae</taxon>
        <taxon>Labeoninae</taxon>
        <taxon>Labeonini</taxon>
        <taxon>Cirrhinus</taxon>
    </lineage>
</organism>
<comment type="caution">
    <text evidence="1">The sequence shown here is derived from an EMBL/GenBank/DDBJ whole genome shotgun (WGS) entry which is preliminary data.</text>
</comment>
<dbReference type="EMBL" id="JAYMGO010000008">
    <property type="protein sequence ID" value="KAL1269844.1"/>
    <property type="molecule type" value="Genomic_DNA"/>
</dbReference>
<keyword evidence="2" id="KW-1185">Reference proteome</keyword>
<gene>
    <name evidence="1" type="ORF">QQF64_032133</name>
</gene>
<evidence type="ECO:0000313" key="1">
    <source>
        <dbReference type="EMBL" id="KAL1269844.1"/>
    </source>
</evidence>
<evidence type="ECO:0000313" key="2">
    <source>
        <dbReference type="Proteomes" id="UP001558613"/>
    </source>
</evidence>
<reference evidence="1 2" key="1">
    <citation type="submission" date="2023-09" db="EMBL/GenBank/DDBJ databases">
        <authorList>
            <person name="Wang M."/>
        </authorList>
    </citation>
    <scope>NUCLEOTIDE SEQUENCE [LARGE SCALE GENOMIC DNA]</scope>
    <source>
        <strain evidence="1">GT-2023</strain>
        <tissue evidence="1">Liver</tissue>
    </source>
</reference>
<accession>A0ABR3MYY0</accession>
<sequence>MLAYSTSVAGDPLRIRWILDAVALNTDNQAVYLWHPEFNISLQLKLWKCTPHADTRPTSLSVMLECKTPKLTL</sequence>
<proteinExistence type="predicted"/>
<dbReference type="Proteomes" id="UP001558613">
    <property type="component" value="Unassembled WGS sequence"/>
</dbReference>
<protein>
    <submittedName>
        <fullName evidence="1">Uncharacterized protein</fullName>
    </submittedName>
</protein>
<name>A0ABR3MYY0_9TELE</name>